<organism evidence="1">
    <name type="scientific">Rhizophora mucronata</name>
    <name type="common">Asiatic mangrove</name>
    <dbReference type="NCBI Taxonomy" id="61149"/>
    <lineage>
        <taxon>Eukaryota</taxon>
        <taxon>Viridiplantae</taxon>
        <taxon>Streptophyta</taxon>
        <taxon>Embryophyta</taxon>
        <taxon>Tracheophyta</taxon>
        <taxon>Spermatophyta</taxon>
        <taxon>Magnoliopsida</taxon>
        <taxon>eudicotyledons</taxon>
        <taxon>Gunneridae</taxon>
        <taxon>Pentapetalae</taxon>
        <taxon>rosids</taxon>
        <taxon>fabids</taxon>
        <taxon>Malpighiales</taxon>
        <taxon>Rhizophoraceae</taxon>
        <taxon>Rhizophora</taxon>
    </lineage>
</organism>
<evidence type="ECO:0000313" key="1">
    <source>
        <dbReference type="EMBL" id="MBX32336.1"/>
    </source>
</evidence>
<proteinExistence type="predicted"/>
<name>A0A2P2MQ45_RHIMU</name>
<protein>
    <submittedName>
        <fullName evidence="1">Uncharacterized protein</fullName>
    </submittedName>
</protein>
<dbReference type="AlphaFoldDB" id="A0A2P2MQ45"/>
<accession>A0A2P2MQ45</accession>
<reference evidence="1" key="1">
    <citation type="submission" date="2018-02" db="EMBL/GenBank/DDBJ databases">
        <title>Rhizophora mucronata_Transcriptome.</title>
        <authorList>
            <person name="Meera S.P."/>
            <person name="Sreeshan A."/>
            <person name="Augustine A."/>
        </authorList>
    </citation>
    <scope>NUCLEOTIDE SEQUENCE</scope>
    <source>
        <tissue evidence="1">Leaf</tissue>
    </source>
</reference>
<dbReference type="EMBL" id="GGEC01051852">
    <property type="protein sequence ID" value="MBX32336.1"/>
    <property type="molecule type" value="Transcribed_RNA"/>
</dbReference>
<sequence length="48" mass="5603">MQCAHLIGMALFLHTLHEHHQSSQSHLPPLKPCWHQRLVQLYVPTHPC</sequence>